<feature type="transmembrane region" description="Helical" evidence="1">
    <location>
        <begin position="21"/>
        <end position="40"/>
    </location>
</feature>
<organism evidence="2 3">
    <name type="scientific">Haliangium ochraceum (strain DSM 14365 / JCM 11303 / SMP-2)</name>
    <dbReference type="NCBI Taxonomy" id="502025"/>
    <lineage>
        <taxon>Bacteria</taxon>
        <taxon>Pseudomonadati</taxon>
        <taxon>Myxococcota</taxon>
        <taxon>Polyangia</taxon>
        <taxon>Haliangiales</taxon>
        <taxon>Kofleriaceae</taxon>
        <taxon>Haliangium</taxon>
    </lineage>
</organism>
<evidence type="ECO:0000313" key="2">
    <source>
        <dbReference type="EMBL" id="ACY12855.1"/>
    </source>
</evidence>
<proteinExistence type="predicted"/>
<dbReference type="STRING" id="502025.Hoch_0214"/>
<gene>
    <name evidence="2" type="ordered locus">Hoch_0214</name>
</gene>
<protein>
    <recommendedName>
        <fullName evidence="4">Prepilin-type N-terminal cleavage/methylation domain-containing protein</fullName>
    </recommendedName>
</protein>
<sequence length="170" mass="18386">MHATRPRSTRRSQGGFTLLELIIAMGICLVGLAGLMSLYLTTVQANGRATHTAIASTLGQQVMEELRNMPVQQPDPGYNGVTMETLAGGPIGTAQSTLISRTTTARDNLVYTVTVTANALGPVGDPRENLIFLRATVNWADQGATDDGSADQRLRHQIVFETMRTRQDML</sequence>
<accession>D0LHJ3</accession>
<dbReference type="KEGG" id="hoh:Hoch_0214"/>
<dbReference type="RefSeq" id="WP_012825482.1">
    <property type="nucleotide sequence ID" value="NC_013440.1"/>
</dbReference>
<reference evidence="2 3" key="1">
    <citation type="journal article" date="2010" name="Stand. Genomic Sci.">
        <title>Complete genome sequence of Haliangium ochraceum type strain (SMP-2).</title>
        <authorList>
            <consortium name="US DOE Joint Genome Institute (JGI-PGF)"/>
            <person name="Ivanova N."/>
            <person name="Daum C."/>
            <person name="Lang E."/>
            <person name="Abt B."/>
            <person name="Kopitz M."/>
            <person name="Saunders E."/>
            <person name="Lapidus A."/>
            <person name="Lucas S."/>
            <person name="Glavina Del Rio T."/>
            <person name="Nolan M."/>
            <person name="Tice H."/>
            <person name="Copeland A."/>
            <person name="Cheng J.F."/>
            <person name="Chen F."/>
            <person name="Bruce D."/>
            <person name="Goodwin L."/>
            <person name="Pitluck S."/>
            <person name="Mavromatis K."/>
            <person name="Pati A."/>
            <person name="Mikhailova N."/>
            <person name="Chen A."/>
            <person name="Palaniappan K."/>
            <person name="Land M."/>
            <person name="Hauser L."/>
            <person name="Chang Y.J."/>
            <person name="Jeffries C.D."/>
            <person name="Detter J.C."/>
            <person name="Brettin T."/>
            <person name="Rohde M."/>
            <person name="Goker M."/>
            <person name="Bristow J."/>
            <person name="Markowitz V."/>
            <person name="Eisen J.A."/>
            <person name="Hugenholtz P."/>
            <person name="Kyrpides N.C."/>
            <person name="Klenk H.P."/>
        </authorList>
    </citation>
    <scope>NUCLEOTIDE SEQUENCE [LARGE SCALE GENOMIC DNA]</scope>
    <source>
        <strain evidence="3">DSM 14365 / CIP 107738 / JCM 11303 / AJ 13395 / SMP-2</strain>
    </source>
</reference>
<evidence type="ECO:0008006" key="4">
    <source>
        <dbReference type="Google" id="ProtNLM"/>
    </source>
</evidence>
<dbReference type="Proteomes" id="UP000001880">
    <property type="component" value="Chromosome"/>
</dbReference>
<dbReference type="InterPro" id="IPR012902">
    <property type="entry name" value="N_methyl_site"/>
</dbReference>
<name>D0LHJ3_HALO1</name>
<keyword evidence="1" id="KW-0472">Membrane</keyword>
<dbReference type="NCBIfam" id="TIGR02532">
    <property type="entry name" value="IV_pilin_GFxxxE"/>
    <property type="match status" value="1"/>
</dbReference>
<evidence type="ECO:0000256" key="1">
    <source>
        <dbReference type="SAM" id="Phobius"/>
    </source>
</evidence>
<keyword evidence="3" id="KW-1185">Reference proteome</keyword>
<keyword evidence="1" id="KW-1133">Transmembrane helix</keyword>
<dbReference type="AlphaFoldDB" id="D0LHJ3"/>
<dbReference type="EMBL" id="CP001804">
    <property type="protein sequence ID" value="ACY12855.1"/>
    <property type="molecule type" value="Genomic_DNA"/>
</dbReference>
<evidence type="ECO:0000313" key="3">
    <source>
        <dbReference type="Proteomes" id="UP000001880"/>
    </source>
</evidence>
<keyword evidence="1" id="KW-0812">Transmembrane</keyword>
<dbReference type="Pfam" id="PF07963">
    <property type="entry name" value="N_methyl"/>
    <property type="match status" value="1"/>
</dbReference>
<dbReference type="eggNOG" id="COG4967">
    <property type="taxonomic scope" value="Bacteria"/>
</dbReference>
<dbReference type="HOGENOM" id="CLU_1568572_0_0_7"/>